<keyword evidence="1" id="KW-0966">Cell projection</keyword>
<sequence length="43" mass="5227">MDNYLESNQRGFIVRCLPKFPIEKMMQLLNLRMEEGRENDPRN</sequence>
<keyword evidence="1" id="KW-0282">Flagellum</keyword>
<protein>
    <submittedName>
        <fullName evidence="1">Flagellar motor switch protein FliM</fullName>
    </submittedName>
</protein>
<proteinExistence type="predicted"/>
<accession>A0ABS4FKM5</accession>
<evidence type="ECO:0000313" key="1">
    <source>
        <dbReference type="EMBL" id="MBP1896817.1"/>
    </source>
</evidence>
<dbReference type="EMBL" id="JAGGKI010000031">
    <property type="protein sequence ID" value="MBP1896817.1"/>
    <property type="molecule type" value="Genomic_DNA"/>
</dbReference>
<evidence type="ECO:0000313" key="2">
    <source>
        <dbReference type="Proteomes" id="UP000706926"/>
    </source>
</evidence>
<keyword evidence="1" id="KW-0969">Cilium</keyword>
<keyword evidence="2" id="KW-1185">Reference proteome</keyword>
<name>A0ABS4FKM5_9BACL</name>
<organism evidence="1 2">
    <name type="scientific">Paenibacillus lactis</name>
    <dbReference type="NCBI Taxonomy" id="228574"/>
    <lineage>
        <taxon>Bacteria</taxon>
        <taxon>Bacillati</taxon>
        <taxon>Bacillota</taxon>
        <taxon>Bacilli</taxon>
        <taxon>Bacillales</taxon>
        <taxon>Paenibacillaceae</taxon>
        <taxon>Paenibacillus</taxon>
    </lineage>
</organism>
<dbReference type="Proteomes" id="UP000706926">
    <property type="component" value="Unassembled WGS sequence"/>
</dbReference>
<reference evidence="1 2" key="1">
    <citation type="submission" date="2021-03" db="EMBL/GenBank/DDBJ databases">
        <title>Genomic Encyclopedia of Type Strains, Phase IV (KMG-IV): sequencing the most valuable type-strain genomes for metagenomic binning, comparative biology and taxonomic classification.</title>
        <authorList>
            <person name="Goeker M."/>
        </authorList>
    </citation>
    <scope>NUCLEOTIDE SEQUENCE [LARGE SCALE GENOMIC DNA]</scope>
    <source>
        <strain evidence="1 2">DSM 15596</strain>
    </source>
</reference>
<comment type="caution">
    <text evidence="1">The sequence shown here is derived from an EMBL/GenBank/DDBJ whole genome shotgun (WGS) entry which is preliminary data.</text>
</comment>
<gene>
    <name evidence="1" type="ORF">J2Z18_005958</name>
</gene>